<accession>A0A553P0I8</accession>
<reference evidence="11 12" key="1">
    <citation type="journal article" date="2018" name="Nat. Ecol. Evol.">
        <title>Genomic signatures of mitonuclear coevolution across populations of Tigriopus californicus.</title>
        <authorList>
            <person name="Barreto F.S."/>
            <person name="Watson E.T."/>
            <person name="Lima T.G."/>
            <person name="Willett C.S."/>
            <person name="Edmands S."/>
            <person name="Li W."/>
            <person name="Burton R.S."/>
        </authorList>
    </citation>
    <scope>NUCLEOTIDE SEQUENCE [LARGE SCALE GENOMIC DNA]</scope>
    <source>
        <strain evidence="11 12">San Diego</strain>
    </source>
</reference>
<gene>
    <name evidence="11" type="ORF">TCAL_10672</name>
</gene>
<evidence type="ECO:0000256" key="7">
    <source>
        <dbReference type="ARBA" id="ARBA00023034"/>
    </source>
</evidence>
<evidence type="ECO:0000313" key="12">
    <source>
        <dbReference type="Proteomes" id="UP000318571"/>
    </source>
</evidence>
<protein>
    <recommendedName>
        <fullName evidence="13">Sulfotransferase domain-containing protein</fullName>
    </recommendedName>
</protein>
<keyword evidence="5" id="KW-0735">Signal-anchor</keyword>
<evidence type="ECO:0000256" key="2">
    <source>
        <dbReference type="ARBA" id="ARBA00008124"/>
    </source>
</evidence>
<proteinExistence type="inferred from homology"/>
<feature type="transmembrane region" description="Helical" evidence="10">
    <location>
        <begin position="21"/>
        <end position="42"/>
    </location>
</feature>
<dbReference type="AlphaFoldDB" id="A0A553P0I8"/>
<evidence type="ECO:0000256" key="10">
    <source>
        <dbReference type="SAM" id="Phobius"/>
    </source>
</evidence>
<evidence type="ECO:0000256" key="4">
    <source>
        <dbReference type="ARBA" id="ARBA00022692"/>
    </source>
</evidence>
<sequence>MRCHRILSGVFRLSRWFSIQLGPSSLCVVILMSMLFPLQFLWLREWLPNNLDFRAGLFSKPRPRVAFLKTHKTGSSALTNLLIRYGIREKMNFVIPPLSDGDGIYQSGRPFRVQDLQLSPWHNLYVKEQKYDIFAMHAIWNYSAFRDLMGPDCFFLTSLRKPWEQFESRFHEYPFHTDNISEFLAQFIDDVPHPDVGHLEKAPWNQQAYDLGMPYPDSLTPDLIQEHIKELDKQFDLVMIQNWMNHSLVLLADRLGIDLSQATLSPIRKRRDSKRIILSQRELDFLSTVQVADNLLYNHFTNRLNLEIKAFGFMKMEESVKYLEHLTNRLMETCTKKSWPLIKKKVSLTENRPVVFDCPKYWYVSYKFYPIMFENLMDKWKVIEGSMVNASSDQRIKVE</sequence>
<keyword evidence="7" id="KW-0333">Golgi apparatus</keyword>
<evidence type="ECO:0000256" key="9">
    <source>
        <dbReference type="ARBA" id="ARBA00023180"/>
    </source>
</evidence>
<evidence type="ECO:0000256" key="3">
    <source>
        <dbReference type="ARBA" id="ARBA00022679"/>
    </source>
</evidence>
<dbReference type="Pfam" id="PF06990">
    <property type="entry name" value="Gal-3-0_sulfotr"/>
    <property type="match status" value="1"/>
</dbReference>
<organism evidence="11 12">
    <name type="scientific">Tigriopus californicus</name>
    <name type="common">Marine copepod</name>
    <dbReference type="NCBI Taxonomy" id="6832"/>
    <lineage>
        <taxon>Eukaryota</taxon>
        <taxon>Metazoa</taxon>
        <taxon>Ecdysozoa</taxon>
        <taxon>Arthropoda</taxon>
        <taxon>Crustacea</taxon>
        <taxon>Multicrustacea</taxon>
        <taxon>Hexanauplia</taxon>
        <taxon>Copepoda</taxon>
        <taxon>Harpacticoida</taxon>
        <taxon>Harpacticidae</taxon>
        <taxon>Tigriopus</taxon>
    </lineage>
</organism>
<evidence type="ECO:0000313" key="11">
    <source>
        <dbReference type="EMBL" id="TRY71199.1"/>
    </source>
</evidence>
<dbReference type="PANTHER" id="PTHR14647:SF87">
    <property type="entry name" value="PUTATIVE-RELATED"/>
    <property type="match status" value="1"/>
</dbReference>
<comment type="similarity">
    <text evidence="2">Belongs to the galactose-3-O-sulfotransferase family.</text>
</comment>
<keyword evidence="4 10" id="KW-0812">Transmembrane</keyword>
<keyword evidence="6 10" id="KW-1133">Transmembrane helix</keyword>
<dbReference type="STRING" id="6832.A0A553P0I8"/>
<dbReference type="OMA" id="ICHRARA"/>
<dbReference type="GO" id="GO:0000139">
    <property type="term" value="C:Golgi membrane"/>
    <property type="evidence" value="ECO:0007669"/>
    <property type="project" value="UniProtKB-SubCell"/>
</dbReference>
<dbReference type="GO" id="GO:0001733">
    <property type="term" value="F:galactosylceramide sulfotransferase activity"/>
    <property type="evidence" value="ECO:0007669"/>
    <property type="project" value="InterPro"/>
</dbReference>
<dbReference type="Gene3D" id="3.40.50.300">
    <property type="entry name" value="P-loop containing nucleotide triphosphate hydrolases"/>
    <property type="match status" value="1"/>
</dbReference>
<evidence type="ECO:0000256" key="1">
    <source>
        <dbReference type="ARBA" id="ARBA00004323"/>
    </source>
</evidence>
<keyword evidence="8 10" id="KW-0472">Membrane</keyword>
<name>A0A553P0I8_TIGCA</name>
<dbReference type="OrthoDB" id="514299at2759"/>
<comment type="caution">
    <text evidence="11">The sequence shown here is derived from an EMBL/GenBank/DDBJ whole genome shotgun (WGS) entry which is preliminary data.</text>
</comment>
<dbReference type="InterPro" id="IPR009729">
    <property type="entry name" value="Gal-3-0_sulfotransfrase"/>
</dbReference>
<dbReference type="Proteomes" id="UP000318571">
    <property type="component" value="Chromosome 9"/>
</dbReference>
<dbReference type="SUPFAM" id="SSF52540">
    <property type="entry name" value="P-loop containing nucleoside triphosphate hydrolases"/>
    <property type="match status" value="1"/>
</dbReference>
<evidence type="ECO:0000256" key="6">
    <source>
        <dbReference type="ARBA" id="ARBA00022989"/>
    </source>
</evidence>
<evidence type="ECO:0000256" key="5">
    <source>
        <dbReference type="ARBA" id="ARBA00022968"/>
    </source>
</evidence>
<comment type="subcellular location">
    <subcellularLocation>
        <location evidence="1">Golgi apparatus membrane</location>
        <topology evidence="1">Single-pass type II membrane protein</topology>
    </subcellularLocation>
</comment>
<dbReference type="InterPro" id="IPR027417">
    <property type="entry name" value="P-loop_NTPase"/>
</dbReference>
<dbReference type="GO" id="GO:0009247">
    <property type="term" value="P:glycolipid biosynthetic process"/>
    <property type="evidence" value="ECO:0007669"/>
    <property type="project" value="InterPro"/>
</dbReference>
<keyword evidence="3" id="KW-0808">Transferase</keyword>
<keyword evidence="9" id="KW-0325">Glycoprotein</keyword>
<evidence type="ECO:0008006" key="13">
    <source>
        <dbReference type="Google" id="ProtNLM"/>
    </source>
</evidence>
<keyword evidence="12" id="KW-1185">Reference proteome</keyword>
<evidence type="ECO:0000256" key="8">
    <source>
        <dbReference type="ARBA" id="ARBA00023136"/>
    </source>
</evidence>
<dbReference type="PANTHER" id="PTHR14647">
    <property type="entry name" value="GALACTOSE-3-O-SULFOTRANSFERASE"/>
    <property type="match status" value="1"/>
</dbReference>
<dbReference type="EMBL" id="VCGU01000009">
    <property type="protein sequence ID" value="TRY71199.1"/>
    <property type="molecule type" value="Genomic_DNA"/>
</dbReference>